<sequence>MRRMIRCLTNNWHICFSVLAASCGLGFVWVVQPTDWMKSVQAKAEPAWHSASGLLSGRTARVDDALAQAERESAAALEARIRDLEGYLESRKSGGKAFAEDILSLQAKARYAGIVVEEVIGEFASLFDTGPKEYQIPRDPIGEDVDAAFDRHVLSEDELSEAIQVAAAGYIDDLRSIEARARVAARAPAEQITGGISAEDLPSGSYDRYSAVTATARIAEFDFVLSPVLFVAGNKLGDLAASPIDSAIAGQRWTPGQKRAASIGANIGSDYAVGKGIDAALHGAGYTPEQDIERSVHAALDAIRASVIDGDAAGGESGLRGRLRKLHDERVRWRAEAFARLAR</sequence>
<evidence type="ECO:0000313" key="3">
    <source>
        <dbReference type="Proteomes" id="UP000317835"/>
    </source>
</evidence>
<keyword evidence="3" id="KW-1185">Reference proteome</keyword>
<keyword evidence="1" id="KW-1133">Transmembrane helix</keyword>
<dbReference type="PROSITE" id="PS51257">
    <property type="entry name" value="PROKAR_LIPOPROTEIN"/>
    <property type="match status" value="1"/>
</dbReference>
<evidence type="ECO:0000313" key="2">
    <source>
        <dbReference type="EMBL" id="QDV34996.1"/>
    </source>
</evidence>
<accession>A0A518H2B5</accession>
<dbReference type="AlphaFoldDB" id="A0A518H2B5"/>
<proteinExistence type="predicted"/>
<name>A0A518H2B5_9BACT</name>
<dbReference type="RefSeq" id="WP_145270287.1">
    <property type="nucleotide sequence ID" value="NZ_CP036426.1"/>
</dbReference>
<feature type="transmembrane region" description="Helical" evidence="1">
    <location>
        <begin position="12"/>
        <end position="31"/>
    </location>
</feature>
<reference evidence="2 3" key="1">
    <citation type="submission" date="2019-02" db="EMBL/GenBank/DDBJ databases">
        <title>Deep-cultivation of Planctomycetes and their phenomic and genomic characterization uncovers novel biology.</title>
        <authorList>
            <person name="Wiegand S."/>
            <person name="Jogler M."/>
            <person name="Boedeker C."/>
            <person name="Pinto D."/>
            <person name="Vollmers J."/>
            <person name="Rivas-Marin E."/>
            <person name="Kohn T."/>
            <person name="Peeters S.H."/>
            <person name="Heuer A."/>
            <person name="Rast P."/>
            <person name="Oberbeckmann S."/>
            <person name="Bunk B."/>
            <person name="Jeske O."/>
            <person name="Meyerdierks A."/>
            <person name="Storesund J.E."/>
            <person name="Kallscheuer N."/>
            <person name="Luecker S."/>
            <person name="Lage O.M."/>
            <person name="Pohl T."/>
            <person name="Merkel B.J."/>
            <person name="Hornburger P."/>
            <person name="Mueller R.-W."/>
            <person name="Bruemmer F."/>
            <person name="Labrenz M."/>
            <person name="Spormann A.M."/>
            <person name="Op den Camp H."/>
            <person name="Overmann J."/>
            <person name="Amann R."/>
            <person name="Jetten M.S.M."/>
            <person name="Mascher T."/>
            <person name="Medema M.H."/>
            <person name="Devos D.P."/>
            <person name="Kaster A.-K."/>
            <person name="Ovreas L."/>
            <person name="Rohde M."/>
            <person name="Galperin M.Y."/>
            <person name="Jogler C."/>
        </authorList>
    </citation>
    <scope>NUCLEOTIDE SEQUENCE [LARGE SCALE GENOMIC DNA]</scope>
    <source>
        <strain evidence="2 3">ElP</strain>
    </source>
</reference>
<evidence type="ECO:0000256" key="1">
    <source>
        <dbReference type="SAM" id="Phobius"/>
    </source>
</evidence>
<gene>
    <name evidence="2" type="ORF">ElP_28930</name>
</gene>
<keyword evidence="1" id="KW-0812">Transmembrane</keyword>
<protein>
    <submittedName>
        <fullName evidence="2">Uncharacterized protein</fullName>
    </submittedName>
</protein>
<dbReference type="KEGG" id="tpla:ElP_28930"/>
<dbReference type="Proteomes" id="UP000317835">
    <property type="component" value="Chromosome"/>
</dbReference>
<dbReference type="EMBL" id="CP036426">
    <property type="protein sequence ID" value="QDV34996.1"/>
    <property type="molecule type" value="Genomic_DNA"/>
</dbReference>
<organism evidence="2 3">
    <name type="scientific">Tautonia plasticadhaerens</name>
    <dbReference type="NCBI Taxonomy" id="2527974"/>
    <lineage>
        <taxon>Bacteria</taxon>
        <taxon>Pseudomonadati</taxon>
        <taxon>Planctomycetota</taxon>
        <taxon>Planctomycetia</taxon>
        <taxon>Isosphaerales</taxon>
        <taxon>Isosphaeraceae</taxon>
        <taxon>Tautonia</taxon>
    </lineage>
</organism>
<keyword evidence="1" id="KW-0472">Membrane</keyword>